<dbReference type="InterPro" id="IPR000571">
    <property type="entry name" value="Znf_CCCH"/>
</dbReference>
<sequence length="600" mass="67601">MNAPTTPYQQENLNFEPIAILDLPNSTKPQKHQSTFTKSNSHKLNKTCKTSKTLMSQHSQHQHQHQQQQQQQPANTNQHKATRSIDSSEISAFFPPNSGPLGTVLVTNSSHPTGTTNGASNSNSNSNNSGKSLSHVPCKFFKQGICQAGDSCPFSHQVEGALSADKLPCKYFLKGNCKFGMKCALAHYLPDGTKVNAKNILQENNDSYAYDNIGNGNKNRGYSSYQTQNSGHNQYLMENFDDFSEYEGRALYQNNMVSDTAAIVNSKTAFNPFDLQQQQQSQRIIKPQLQIPISLNSVQSESLARSNSLNQRNYWQSPPQRFDSQNSSPIEQIKQSIGQHQDMHKSLDSSSSSYSHHHHHQHHHKHHHQHHHQQNNHQTLKLGPTNSYYNSSAIPFVSDYKQPSSFQTQSWVNTSYSHTGFNIPLASSSLSPPQSLFAANFQPVNSTSATPTSKLPFGSKLSALHSPFYQNFESVPRDTFQYYQYRKLLSSKVFDDDDEEEEDREKNGGVTNNSDLLEEACIDQTNCNQVVFEEDFLPSSLADVILTPQELKHRDSRSQSGTLSIRPTFDGFQSHDSRFLLSDRGKEQLLSHHEDVFLME</sequence>
<protein>
    <recommendedName>
        <fullName evidence="7">C3H1-type domain-containing protein</fullName>
    </recommendedName>
</protein>
<comment type="caution">
    <text evidence="8">The sequence shown here is derived from an EMBL/GenBank/DDBJ whole genome shotgun (WGS) entry which is preliminary data.</text>
</comment>
<organism evidence="8 9">
    <name type="scientific">Candida oxycetoniae</name>
    <dbReference type="NCBI Taxonomy" id="497107"/>
    <lineage>
        <taxon>Eukaryota</taxon>
        <taxon>Fungi</taxon>
        <taxon>Dikarya</taxon>
        <taxon>Ascomycota</taxon>
        <taxon>Saccharomycotina</taxon>
        <taxon>Pichiomycetes</taxon>
        <taxon>Debaryomycetaceae</taxon>
        <taxon>Candida/Lodderomyces clade</taxon>
        <taxon>Candida</taxon>
    </lineage>
</organism>
<dbReference type="GO" id="GO:0008270">
    <property type="term" value="F:zinc ion binding"/>
    <property type="evidence" value="ECO:0007669"/>
    <property type="project" value="UniProtKB-KW"/>
</dbReference>
<dbReference type="GO" id="GO:0061630">
    <property type="term" value="F:ubiquitin protein ligase activity"/>
    <property type="evidence" value="ECO:0007669"/>
    <property type="project" value="InterPro"/>
</dbReference>
<keyword evidence="2" id="KW-0677">Repeat</keyword>
<keyword evidence="1 5" id="KW-0479">Metal-binding</keyword>
<evidence type="ECO:0000259" key="7">
    <source>
        <dbReference type="PROSITE" id="PS50103"/>
    </source>
</evidence>
<feature type="compositionally biased region" description="Basic residues" evidence="6">
    <location>
        <begin position="355"/>
        <end position="374"/>
    </location>
</feature>
<feature type="domain" description="C3H1-type" evidence="7">
    <location>
        <begin position="163"/>
        <end position="190"/>
    </location>
</feature>
<evidence type="ECO:0000256" key="4">
    <source>
        <dbReference type="ARBA" id="ARBA00022833"/>
    </source>
</evidence>
<dbReference type="InterPro" id="IPR041367">
    <property type="entry name" value="Znf-CCCH_4"/>
</dbReference>
<dbReference type="PROSITE" id="PS50103">
    <property type="entry name" value="ZF_C3H1"/>
    <property type="match status" value="2"/>
</dbReference>
<keyword evidence="3 5" id="KW-0863">Zinc-finger</keyword>
<gene>
    <name evidence="8" type="ORF">KGF56_002893</name>
</gene>
<proteinExistence type="predicted"/>
<dbReference type="SUPFAM" id="SSF90229">
    <property type="entry name" value="CCCH zinc finger"/>
    <property type="match status" value="1"/>
</dbReference>
<dbReference type="Proteomes" id="UP001202479">
    <property type="component" value="Unassembled WGS sequence"/>
</dbReference>
<evidence type="ECO:0000256" key="2">
    <source>
        <dbReference type="ARBA" id="ARBA00022737"/>
    </source>
</evidence>
<keyword evidence="9" id="KW-1185">Reference proteome</keyword>
<dbReference type="PANTHER" id="PTHR11224:SF10">
    <property type="entry name" value="IP09428P-RELATED"/>
    <property type="match status" value="1"/>
</dbReference>
<dbReference type="Pfam" id="PF00642">
    <property type="entry name" value="zf-CCCH"/>
    <property type="match status" value="1"/>
</dbReference>
<feature type="region of interest" description="Disordered" evidence="6">
    <location>
        <begin position="334"/>
        <end position="384"/>
    </location>
</feature>
<dbReference type="AlphaFoldDB" id="A0AAI9SWP2"/>
<dbReference type="GO" id="GO:0000209">
    <property type="term" value="P:protein polyubiquitination"/>
    <property type="evidence" value="ECO:0007669"/>
    <property type="project" value="InterPro"/>
</dbReference>
<dbReference type="RefSeq" id="XP_049179999.1">
    <property type="nucleotide sequence ID" value="XM_049324169.1"/>
</dbReference>
<dbReference type="Gene3D" id="4.10.1000.10">
    <property type="entry name" value="Zinc finger, CCCH-type"/>
    <property type="match status" value="1"/>
</dbReference>
<evidence type="ECO:0000256" key="5">
    <source>
        <dbReference type="PROSITE-ProRule" id="PRU00723"/>
    </source>
</evidence>
<accession>A0AAI9SWP2</accession>
<feature type="compositionally biased region" description="Low complexity" evidence="6">
    <location>
        <begin position="113"/>
        <end position="130"/>
    </location>
</feature>
<keyword evidence="4 5" id="KW-0862">Zinc</keyword>
<dbReference type="SMART" id="SM00356">
    <property type="entry name" value="ZnF_C3H1"/>
    <property type="match status" value="2"/>
</dbReference>
<feature type="domain" description="C3H1-type" evidence="7">
    <location>
        <begin position="132"/>
        <end position="159"/>
    </location>
</feature>
<feature type="region of interest" description="Disordered" evidence="6">
    <location>
        <begin position="24"/>
        <end position="130"/>
    </location>
</feature>
<dbReference type="EMBL" id="JAHUZD010000105">
    <property type="protein sequence ID" value="KAI3404254.2"/>
    <property type="molecule type" value="Genomic_DNA"/>
</dbReference>
<evidence type="ECO:0000256" key="1">
    <source>
        <dbReference type="ARBA" id="ARBA00022723"/>
    </source>
</evidence>
<reference evidence="8" key="1">
    <citation type="journal article" date="2022" name="DNA Res.">
        <title>Genome analysis of five recently described species of the CUG-Ser clade uncovers Candida theae as a new hybrid lineage with pathogenic potential in the Candida parapsilosis species complex.</title>
        <authorList>
            <person name="Mixao V."/>
            <person name="Del Olmo V."/>
            <person name="Hegedusova E."/>
            <person name="Saus E."/>
            <person name="Pryszcz L."/>
            <person name="Cillingova A."/>
            <person name="Nosek J."/>
            <person name="Gabaldon T."/>
        </authorList>
    </citation>
    <scope>NUCLEOTIDE SEQUENCE</scope>
    <source>
        <strain evidence="8">CBS 10844</strain>
    </source>
</reference>
<evidence type="ECO:0000313" key="9">
    <source>
        <dbReference type="Proteomes" id="UP001202479"/>
    </source>
</evidence>
<feature type="compositionally biased region" description="Polar residues" evidence="6">
    <location>
        <begin position="24"/>
        <end position="39"/>
    </location>
</feature>
<dbReference type="GeneID" id="73380510"/>
<dbReference type="PANTHER" id="PTHR11224">
    <property type="entry name" value="MAKORIN-RELATED"/>
    <property type="match status" value="1"/>
</dbReference>
<evidence type="ECO:0000313" key="8">
    <source>
        <dbReference type="EMBL" id="KAI3404254.2"/>
    </source>
</evidence>
<dbReference type="Gene3D" id="1.20.120.1350">
    <property type="entry name" value="Pneumovirus matrix protein 2 (M2), zinc-binding domain"/>
    <property type="match status" value="1"/>
</dbReference>
<dbReference type="InterPro" id="IPR036855">
    <property type="entry name" value="Znf_CCCH_sf"/>
</dbReference>
<feature type="zinc finger region" description="C3H1-type" evidence="5">
    <location>
        <begin position="132"/>
        <end position="159"/>
    </location>
</feature>
<dbReference type="InterPro" id="IPR045072">
    <property type="entry name" value="MKRN-like"/>
</dbReference>
<evidence type="ECO:0000256" key="3">
    <source>
        <dbReference type="ARBA" id="ARBA00022771"/>
    </source>
</evidence>
<dbReference type="Pfam" id="PF18044">
    <property type="entry name" value="zf-CCCH_4"/>
    <property type="match status" value="1"/>
</dbReference>
<name>A0AAI9SWP2_9ASCO</name>
<feature type="zinc finger region" description="C3H1-type" evidence="5">
    <location>
        <begin position="163"/>
        <end position="190"/>
    </location>
</feature>
<evidence type="ECO:0000256" key="6">
    <source>
        <dbReference type="SAM" id="MobiDB-lite"/>
    </source>
</evidence>
<feature type="compositionally biased region" description="Polar residues" evidence="6">
    <location>
        <begin position="73"/>
        <end position="90"/>
    </location>
</feature>